<dbReference type="Pfam" id="PF05050">
    <property type="entry name" value="Methyltransf_21"/>
    <property type="match status" value="1"/>
</dbReference>
<evidence type="ECO:0000256" key="1">
    <source>
        <dbReference type="SAM" id="MobiDB-lite"/>
    </source>
</evidence>
<keyword evidence="3" id="KW-0489">Methyltransferase</keyword>
<dbReference type="Gene3D" id="3.40.50.150">
    <property type="entry name" value="Vaccinia Virus protein VP39"/>
    <property type="match status" value="1"/>
</dbReference>
<sequence>MPQVDLTNAQQLNRMLARLYDQQLRDHVSTFSNMHQGRSNSARHLDDLFFRLVELSEPTVFAEAGAYKAEASRQIKRMLPQCRVVAFEANKYNFIAYSGLLKESAPGVEYLNCAVTDQPGEETFHLRRQADGQDMRQVTGNSSLLVRSDESTTYEKFTVDAVSLDSYFPEVERSCIWIDVEGASKQVLKGARHFLSSCQVIKIEVEERMMWADQWLSLDVIAFMLAEGFVPIARDIEYENQFNIVFVENEFGRRPEVLAATEYHGNYMAHHLASDRLDQAEQSDEPPPRSDDGGSISDIGAGRPLTAARSLLASVRTQLVRRARPR</sequence>
<reference evidence="3 4" key="1">
    <citation type="submission" date="2018-03" db="EMBL/GenBank/DDBJ databases">
        <title>Genomic Encyclopedia of Archaeal and Bacterial Type Strains, Phase II (KMG-II): from individual species to whole genera.</title>
        <authorList>
            <person name="Goeker M."/>
        </authorList>
    </citation>
    <scope>NUCLEOTIDE SEQUENCE [LARGE SCALE GENOMIC DNA]</scope>
    <source>
        <strain evidence="3 4">DSM 100065</strain>
    </source>
</reference>
<accession>A0A2T1A6X9</accession>
<dbReference type="GO" id="GO:0008171">
    <property type="term" value="F:O-methyltransferase activity"/>
    <property type="evidence" value="ECO:0007669"/>
    <property type="project" value="TreeGrafter"/>
</dbReference>
<protein>
    <submittedName>
        <fullName evidence="3">FkbM family methyltransferase</fullName>
    </submittedName>
</protein>
<dbReference type="PANTHER" id="PTHR36973">
    <property type="entry name" value="SLL1456 PROTEIN-RELATED"/>
    <property type="match status" value="1"/>
</dbReference>
<dbReference type="GO" id="GO:0032259">
    <property type="term" value="P:methylation"/>
    <property type="evidence" value="ECO:0007669"/>
    <property type="project" value="UniProtKB-KW"/>
</dbReference>
<keyword evidence="4" id="KW-1185">Reference proteome</keyword>
<feature type="domain" description="Methyltransferase FkbM" evidence="2">
    <location>
        <begin position="64"/>
        <end position="230"/>
    </location>
</feature>
<evidence type="ECO:0000259" key="2">
    <source>
        <dbReference type="Pfam" id="PF05050"/>
    </source>
</evidence>
<dbReference type="EMBL" id="PVUE01000001">
    <property type="protein sequence ID" value="PRZ44363.1"/>
    <property type="molecule type" value="Genomic_DNA"/>
</dbReference>
<dbReference type="InterPro" id="IPR006342">
    <property type="entry name" value="FkbM_mtfrase"/>
</dbReference>
<keyword evidence="3" id="KW-0808">Transferase</keyword>
<dbReference type="SUPFAM" id="SSF53335">
    <property type="entry name" value="S-adenosyl-L-methionine-dependent methyltransferases"/>
    <property type="match status" value="1"/>
</dbReference>
<feature type="region of interest" description="Disordered" evidence="1">
    <location>
        <begin position="276"/>
        <end position="301"/>
    </location>
</feature>
<organism evidence="3 4">
    <name type="scientific">Antricoccus suffuscus</name>
    <dbReference type="NCBI Taxonomy" id="1629062"/>
    <lineage>
        <taxon>Bacteria</taxon>
        <taxon>Bacillati</taxon>
        <taxon>Actinomycetota</taxon>
        <taxon>Actinomycetes</taxon>
        <taxon>Geodermatophilales</taxon>
        <taxon>Antricoccaceae</taxon>
        <taxon>Antricoccus</taxon>
    </lineage>
</organism>
<dbReference type="Proteomes" id="UP000237752">
    <property type="component" value="Unassembled WGS sequence"/>
</dbReference>
<dbReference type="InterPro" id="IPR053188">
    <property type="entry name" value="FkbM_Methyltransferase"/>
</dbReference>
<dbReference type="PANTHER" id="PTHR36973:SF4">
    <property type="entry name" value="NODULATION PROTEIN"/>
    <property type="match status" value="1"/>
</dbReference>
<comment type="caution">
    <text evidence="3">The sequence shown here is derived from an EMBL/GenBank/DDBJ whole genome shotgun (WGS) entry which is preliminary data.</text>
</comment>
<gene>
    <name evidence="3" type="ORF">CLV47_101489</name>
</gene>
<evidence type="ECO:0000313" key="4">
    <source>
        <dbReference type="Proteomes" id="UP000237752"/>
    </source>
</evidence>
<proteinExistence type="predicted"/>
<dbReference type="InterPro" id="IPR029063">
    <property type="entry name" value="SAM-dependent_MTases_sf"/>
</dbReference>
<dbReference type="AlphaFoldDB" id="A0A2T1A6X9"/>
<dbReference type="NCBIfam" id="TIGR01444">
    <property type="entry name" value="fkbM_fam"/>
    <property type="match status" value="1"/>
</dbReference>
<evidence type="ECO:0000313" key="3">
    <source>
        <dbReference type="EMBL" id="PRZ44363.1"/>
    </source>
</evidence>
<name>A0A2T1A6X9_9ACTN</name>